<protein>
    <submittedName>
        <fullName evidence="10">PTS sugar transporter subunit IIA</fullName>
    </submittedName>
</protein>
<keyword evidence="8" id="KW-0418">Kinase</keyword>
<evidence type="ECO:0000256" key="3">
    <source>
        <dbReference type="ARBA" id="ARBA00022490"/>
    </source>
</evidence>
<dbReference type="InterPro" id="IPR036662">
    <property type="entry name" value="PTS_EIIA_man-typ_sf"/>
</dbReference>
<dbReference type="SUPFAM" id="SSF53062">
    <property type="entry name" value="PTS system fructose IIA component-like"/>
    <property type="match status" value="1"/>
</dbReference>
<dbReference type="Gene3D" id="3.40.50.510">
    <property type="entry name" value="Phosphotransferase system, mannose-type IIA component"/>
    <property type="match status" value="1"/>
</dbReference>
<proteinExistence type="predicted"/>
<dbReference type="CDD" id="cd00006">
    <property type="entry name" value="PTS_IIA_man"/>
    <property type="match status" value="1"/>
</dbReference>
<dbReference type="InterPro" id="IPR004701">
    <property type="entry name" value="PTS_EIIA_man-typ"/>
</dbReference>
<dbReference type="NCBIfam" id="TIGR00824">
    <property type="entry name" value="EIIA-man"/>
    <property type="match status" value="1"/>
</dbReference>
<dbReference type="InterPro" id="IPR013789">
    <property type="entry name" value="PTS_EIIA_man"/>
</dbReference>
<keyword evidence="6" id="KW-0808">Transferase</keyword>
<dbReference type="PROSITE" id="PS51096">
    <property type="entry name" value="PTS_EIIA_TYPE_4"/>
    <property type="match status" value="1"/>
</dbReference>
<sequence length="139" mass="15034">MTDVILLAHGKLATAMKASGEMIFGELPDFHPIEFLVGEGLDTVVEKLGETVATINADSVLILTDIFSGTPYNASCAYAMKHSDKEIRILSGMSLPIVLEIATMRENANADAIVAHILDVGKDTIRTFELSAIEQEEEL</sequence>
<evidence type="ECO:0000313" key="11">
    <source>
        <dbReference type="Proteomes" id="UP001285244"/>
    </source>
</evidence>
<evidence type="ECO:0000313" key="10">
    <source>
        <dbReference type="EMBL" id="MDX8417631.1"/>
    </source>
</evidence>
<evidence type="ECO:0000256" key="6">
    <source>
        <dbReference type="ARBA" id="ARBA00022679"/>
    </source>
</evidence>
<accession>A0ABU4WM35</accession>
<evidence type="ECO:0000256" key="4">
    <source>
        <dbReference type="ARBA" id="ARBA00022553"/>
    </source>
</evidence>
<comment type="caution">
    <text evidence="10">The sequence shown here is derived from an EMBL/GenBank/DDBJ whole genome shotgun (WGS) entry which is preliminary data.</text>
</comment>
<keyword evidence="11" id="KW-1185">Reference proteome</keyword>
<comment type="subcellular location">
    <subcellularLocation>
        <location evidence="1">Cytoplasm</location>
    </subcellularLocation>
</comment>
<keyword evidence="7" id="KW-0598">Phosphotransferase system</keyword>
<evidence type="ECO:0000256" key="1">
    <source>
        <dbReference type="ARBA" id="ARBA00004496"/>
    </source>
</evidence>
<dbReference type="PANTHER" id="PTHR33799:SF1">
    <property type="entry name" value="PTS SYSTEM MANNOSE-SPECIFIC EIIAB COMPONENT-RELATED"/>
    <property type="match status" value="1"/>
</dbReference>
<dbReference type="EMBL" id="JALBUS010000010">
    <property type="protein sequence ID" value="MDX8417631.1"/>
    <property type="molecule type" value="Genomic_DNA"/>
</dbReference>
<dbReference type="Proteomes" id="UP001285244">
    <property type="component" value="Unassembled WGS sequence"/>
</dbReference>
<evidence type="ECO:0000256" key="2">
    <source>
        <dbReference type="ARBA" id="ARBA00022448"/>
    </source>
</evidence>
<dbReference type="InterPro" id="IPR051471">
    <property type="entry name" value="Bacterial_PTS_sugar_comp"/>
</dbReference>
<organism evidence="10 11">
    <name type="scientific">Absicoccus intestinalis</name>
    <dbReference type="NCBI Taxonomy" id="2926319"/>
    <lineage>
        <taxon>Bacteria</taxon>
        <taxon>Bacillati</taxon>
        <taxon>Bacillota</taxon>
        <taxon>Erysipelotrichia</taxon>
        <taxon>Erysipelotrichales</taxon>
        <taxon>Erysipelotrichaceae</taxon>
        <taxon>Absicoccus</taxon>
    </lineage>
</organism>
<dbReference type="InterPro" id="IPR033887">
    <property type="entry name" value="PTS_IIA_man"/>
</dbReference>
<keyword evidence="4" id="KW-0597">Phosphoprotein</keyword>
<reference evidence="10 11" key="1">
    <citation type="submission" date="2022-03" db="EMBL/GenBank/DDBJ databases">
        <title>Novel taxa within the pig intestine.</title>
        <authorList>
            <person name="Wylensek D."/>
            <person name="Bishof K."/>
            <person name="Afrizal A."/>
            <person name="Clavel T."/>
        </authorList>
    </citation>
    <scope>NUCLEOTIDE SEQUENCE [LARGE SCALE GENOMIC DNA]</scope>
    <source>
        <strain evidence="10 11">Cla-KB-P134</strain>
    </source>
</reference>
<keyword evidence="2" id="KW-0813">Transport</keyword>
<evidence type="ECO:0000259" key="9">
    <source>
        <dbReference type="PROSITE" id="PS51096"/>
    </source>
</evidence>
<dbReference type="Pfam" id="PF03610">
    <property type="entry name" value="EIIA-man"/>
    <property type="match status" value="1"/>
</dbReference>
<gene>
    <name evidence="10" type="ORF">MOZ64_07215</name>
</gene>
<evidence type="ECO:0000256" key="8">
    <source>
        <dbReference type="ARBA" id="ARBA00022777"/>
    </source>
</evidence>
<feature type="domain" description="PTS EIIA type-4" evidence="9">
    <location>
        <begin position="1"/>
        <end position="125"/>
    </location>
</feature>
<evidence type="ECO:0000256" key="7">
    <source>
        <dbReference type="ARBA" id="ARBA00022683"/>
    </source>
</evidence>
<evidence type="ECO:0000256" key="5">
    <source>
        <dbReference type="ARBA" id="ARBA00022597"/>
    </source>
</evidence>
<keyword evidence="3" id="KW-0963">Cytoplasm</keyword>
<dbReference type="RefSeq" id="WP_320325914.1">
    <property type="nucleotide sequence ID" value="NZ_JALBUS010000010.1"/>
</dbReference>
<name>A0ABU4WM35_9FIRM</name>
<dbReference type="PANTHER" id="PTHR33799">
    <property type="entry name" value="PTS PERMEASE-RELATED-RELATED"/>
    <property type="match status" value="1"/>
</dbReference>
<keyword evidence="5 10" id="KW-0762">Sugar transport</keyword>